<feature type="region of interest" description="Disordered" evidence="1">
    <location>
        <begin position="29"/>
        <end position="54"/>
    </location>
</feature>
<evidence type="ECO:0000256" key="1">
    <source>
        <dbReference type="SAM" id="MobiDB-lite"/>
    </source>
</evidence>
<dbReference type="AlphaFoldDB" id="A0A1V2KBY0"/>
<sequence length="137" mass="13832">MIASALLVPAVTTALASAVTSFITAQRAPMPNPADASKQGNAEAVRHPPGRMQDQKLTNLGQTLLQTPSTELRNSGMNARHAKGLGIAVGGMAAQEAGQKMATSGGTLSKVMGAAMIVGGKVAQEYGADKFAGAGRT</sequence>
<feature type="signal peptide" evidence="2">
    <location>
        <begin position="1"/>
        <end position="16"/>
    </location>
</feature>
<feature type="chain" id="PRO_5010717679" evidence="2">
    <location>
        <begin position="17"/>
        <end position="137"/>
    </location>
</feature>
<comment type="caution">
    <text evidence="3">The sequence shown here is derived from an EMBL/GenBank/DDBJ whole genome shotgun (WGS) entry which is preliminary data.</text>
</comment>
<dbReference type="OrthoDB" id="7030434at2"/>
<evidence type="ECO:0000313" key="4">
    <source>
        <dbReference type="Proteomes" id="UP000189295"/>
    </source>
</evidence>
<organism evidence="3 4">
    <name type="scientific">Pseudomonas cedrina subsp. cedrina</name>
    <dbReference type="NCBI Taxonomy" id="76762"/>
    <lineage>
        <taxon>Bacteria</taxon>
        <taxon>Pseudomonadati</taxon>
        <taxon>Pseudomonadota</taxon>
        <taxon>Gammaproteobacteria</taxon>
        <taxon>Pseudomonadales</taxon>
        <taxon>Pseudomonadaceae</taxon>
        <taxon>Pseudomonas</taxon>
    </lineage>
</organism>
<gene>
    <name evidence="3" type="ORF">BLL36_09740</name>
</gene>
<protein>
    <submittedName>
        <fullName evidence="3">Uncharacterized protein</fullName>
    </submittedName>
</protein>
<name>A0A1V2KBY0_PSECE</name>
<keyword evidence="2" id="KW-0732">Signal</keyword>
<accession>A0A1V2KBY0</accession>
<proteinExistence type="predicted"/>
<evidence type="ECO:0000256" key="2">
    <source>
        <dbReference type="SAM" id="SignalP"/>
    </source>
</evidence>
<reference evidence="3 4" key="1">
    <citation type="submission" date="2016-10" db="EMBL/GenBank/DDBJ databases">
        <title>Pseudomonas lactis sp. nov. and Pseudomonas paralactis sp. nov., isolated from bovine raw milk.</title>
        <authorList>
            <person name="Von Neubeck M."/>
            <person name="Huptas C."/>
            <person name="Glueck C."/>
            <person name="Krewinkel M."/>
            <person name="Stoeckel M."/>
            <person name="Stressler T."/>
            <person name="Fischer L."/>
            <person name="Hinrichs J."/>
            <person name="Scherer S."/>
            <person name="Wenning M."/>
        </authorList>
    </citation>
    <scope>NUCLEOTIDE SEQUENCE [LARGE SCALE GENOMIC DNA]</scope>
    <source>
        <strain evidence="3 4">DSM 17516</strain>
    </source>
</reference>
<dbReference type="Proteomes" id="UP000189295">
    <property type="component" value="Unassembled WGS sequence"/>
</dbReference>
<dbReference type="RefSeq" id="WP_076951258.1">
    <property type="nucleotide sequence ID" value="NZ_MNPW01000004.1"/>
</dbReference>
<dbReference type="EMBL" id="MNPW01000004">
    <property type="protein sequence ID" value="ONH55178.1"/>
    <property type="molecule type" value="Genomic_DNA"/>
</dbReference>
<evidence type="ECO:0000313" key="3">
    <source>
        <dbReference type="EMBL" id="ONH55178.1"/>
    </source>
</evidence>